<protein>
    <submittedName>
        <fullName evidence="1">Uncharacterized protein</fullName>
    </submittedName>
</protein>
<proteinExistence type="predicted"/>
<gene>
    <name evidence="1" type="ORF">CS063_08320</name>
</gene>
<accession>A0AC61DDE3</accession>
<dbReference type="Proteomes" id="UP000224460">
    <property type="component" value="Unassembled WGS sequence"/>
</dbReference>
<reference evidence="1" key="1">
    <citation type="submission" date="2017-10" db="EMBL/GenBank/DDBJ databases">
        <title>Genome sequence of cellulolytic Lachnospiraceae bacterium XHS1971 isolated from hotspring sediment.</title>
        <authorList>
            <person name="Vasudevan G."/>
            <person name="Joshi A.J."/>
            <person name="Hivarkar S."/>
            <person name="Lanjekar V.B."/>
            <person name="Dhakephalkar P.K."/>
            <person name="Dagar S."/>
        </authorList>
    </citation>
    <scope>NUCLEOTIDE SEQUENCE</scope>
    <source>
        <strain evidence="1">XHS1971</strain>
    </source>
</reference>
<sequence>MKTKWQIFKMGFISLNSIAMLAMMYGVSRYSHFRTSCILDALGQPCWGCNSLAALKVLVRGKWLKAFELNPLIFIWVLLLGSLGVNELYHRSKDYITQRSSLSWLDKLIKTMFKGIKD</sequence>
<keyword evidence="2" id="KW-1185">Reference proteome</keyword>
<comment type="caution">
    <text evidence="1">The sequence shown here is derived from an EMBL/GenBank/DDBJ whole genome shotgun (WGS) entry which is preliminary data.</text>
</comment>
<evidence type="ECO:0000313" key="1">
    <source>
        <dbReference type="EMBL" id="PHV70763.1"/>
    </source>
</evidence>
<evidence type="ECO:0000313" key="2">
    <source>
        <dbReference type="Proteomes" id="UP000224460"/>
    </source>
</evidence>
<organism evidence="1 2">
    <name type="scientific">Sporanaerobium hydrogeniformans</name>
    <dbReference type="NCBI Taxonomy" id="3072179"/>
    <lineage>
        <taxon>Bacteria</taxon>
        <taxon>Bacillati</taxon>
        <taxon>Bacillota</taxon>
        <taxon>Clostridia</taxon>
        <taxon>Lachnospirales</taxon>
        <taxon>Lachnospiraceae</taxon>
        <taxon>Sporanaerobium</taxon>
    </lineage>
</organism>
<dbReference type="EMBL" id="PEDL01000007">
    <property type="protein sequence ID" value="PHV70763.1"/>
    <property type="molecule type" value="Genomic_DNA"/>
</dbReference>
<name>A0AC61DDE3_9FIRM</name>